<evidence type="ECO:0000256" key="4">
    <source>
        <dbReference type="ARBA" id="ARBA00022490"/>
    </source>
</evidence>
<comment type="similarity">
    <text evidence="2 9 10">Belongs to the glutamine synthetase family.</text>
</comment>
<dbReference type="Gene3D" id="3.10.20.70">
    <property type="entry name" value="Glutamine synthetase, N-terminal domain"/>
    <property type="match status" value="1"/>
</dbReference>
<reference evidence="14" key="1">
    <citation type="journal article" date="2014" name="BMC Genomics">
        <title>Characterizing the developmental transcriptome of the oriental fruit fly, Bactrocera dorsalis (Diptera: Tephritidae) through comparative genomic analysis with Drosophila melanogaster utilizing modENCODE datasets.</title>
        <authorList>
            <person name="Geib S.M."/>
            <person name="Calla B."/>
            <person name="Hall B."/>
            <person name="Hou S."/>
            <person name="Manoukis N.C."/>
        </authorList>
    </citation>
    <scope>NUCLEOTIDE SEQUENCE</scope>
    <source>
        <strain evidence="14">Punador</strain>
    </source>
</reference>
<evidence type="ECO:0000256" key="7">
    <source>
        <dbReference type="ARBA" id="ARBA00022840"/>
    </source>
</evidence>
<keyword evidence="6 11" id="KW-0547">Nucleotide-binding</keyword>
<dbReference type="RefSeq" id="XP_011200431.1">
    <property type="nucleotide sequence ID" value="XM_011202129.3"/>
</dbReference>
<dbReference type="OMA" id="NRHRCLE"/>
<gene>
    <name evidence="14" type="primary">GLNA2</name>
    <name evidence="16" type="synonym">LOC105224138</name>
</gene>
<dbReference type="SUPFAM" id="SSF55931">
    <property type="entry name" value="Glutamine synthetase/guanido kinase"/>
    <property type="match status" value="1"/>
</dbReference>
<dbReference type="PANTHER" id="PTHR20852:SF57">
    <property type="entry name" value="GLUTAMINE SYNTHETASE 2 CYTOPLASMIC"/>
    <property type="match status" value="1"/>
</dbReference>
<dbReference type="GO" id="GO:0005524">
    <property type="term" value="F:ATP binding"/>
    <property type="evidence" value="ECO:0007669"/>
    <property type="project" value="UniProtKB-KW"/>
</dbReference>
<dbReference type="AlphaFoldDB" id="A0A034VVT9"/>
<evidence type="ECO:0000259" key="12">
    <source>
        <dbReference type="PROSITE" id="PS51986"/>
    </source>
</evidence>
<feature type="domain" description="GS catalytic" evidence="13">
    <location>
        <begin position="124"/>
        <end position="374"/>
    </location>
</feature>
<dbReference type="SMART" id="SM01230">
    <property type="entry name" value="Gln-synt_C"/>
    <property type="match status" value="1"/>
</dbReference>
<evidence type="ECO:0000256" key="2">
    <source>
        <dbReference type="ARBA" id="ARBA00009897"/>
    </source>
</evidence>
<dbReference type="PROSITE" id="PS51986">
    <property type="entry name" value="GS_BETA_GRASP"/>
    <property type="match status" value="1"/>
</dbReference>
<dbReference type="GO" id="GO:0005737">
    <property type="term" value="C:cytoplasm"/>
    <property type="evidence" value="ECO:0007669"/>
    <property type="project" value="UniProtKB-SubCell"/>
</dbReference>
<feature type="domain" description="GS beta-grasp" evidence="12">
    <location>
        <begin position="35"/>
        <end position="117"/>
    </location>
</feature>
<dbReference type="CTD" id="32087"/>
<dbReference type="Proteomes" id="UP001652620">
    <property type="component" value="Chromosome 4"/>
</dbReference>
<comment type="subcellular location">
    <subcellularLocation>
        <location evidence="1">Cytoplasm</location>
    </subcellularLocation>
</comment>
<proteinExistence type="inferred from homology"/>
<dbReference type="KEGG" id="bdr:105224138"/>
<dbReference type="InterPro" id="IPR008147">
    <property type="entry name" value="Gln_synt_N"/>
</dbReference>
<evidence type="ECO:0000256" key="5">
    <source>
        <dbReference type="ARBA" id="ARBA00022598"/>
    </source>
</evidence>
<dbReference type="FunFam" id="3.30.590.10:FF:000011">
    <property type="entry name" value="Glutamine synthetase"/>
    <property type="match status" value="1"/>
</dbReference>
<keyword evidence="4" id="KW-0963">Cytoplasm</keyword>
<accession>A0A034VVT9</accession>
<dbReference type="SUPFAM" id="SSF54368">
    <property type="entry name" value="Glutamine synthetase, N-terminal domain"/>
    <property type="match status" value="1"/>
</dbReference>
<comment type="catalytic activity">
    <reaction evidence="8 11">
        <text>L-glutamate + NH4(+) + ATP = L-glutamine + ADP + phosphate + H(+)</text>
        <dbReference type="Rhea" id="RHEA:16169"/>
        <dbReference type="ChEBI" id="CHEBI:15378"/>
        <dbReference type="ChEBI" id="CHEBI:28938"/>
        <dbReference type="ChEBI" id="CHEBI:29985"/>
        <dbReference type="ChEBI" id="CHEBI:30616"/>
        <dbReference type="ChEBI" id="CHEBI:43474"/>
        <dbReference type="ChEBI" id="CHEBI:58359"/>
        <dbReference type="ChEBI" id="CHEBI:456216"/>
        <dbReference type="EC" id="6.3.1.2"/>
    </reaction>
</comment>
<evidence type="ECO:0000256" key="1">
    <source>
        <dbReference type="ARBA" id="ARBA00004496"/>
    </source>
</evidence>
<name>A0A034VVT9_BACDO</name>
<dbReference type="Gene3D" id="3.30.590.10">
    <property type="entry name" value="Glutamine synthetase/guanido kinase, catalytic domain"/>
    <property type="match status" value="1"/>
</dbReference>
<dbReference type="EMBL" id="GAKP01012982">
    <property type="protein sequence ID" value="JAC45970.1"/>
    <property type="molecule type" value="Transcribed_RNA"/>
</dbReference>
<evidence type="ECO:0000313" key="15">
    <source>
        <dbReference type="Proteomes" id="UP001652620"/>
    </source>
</evidence>
<dbReference type="InterPro" id="IPR027302">
    <property type="entry name" value="Gln_synth_N_conserv_site"/>
</dbReference>
<dbReference type="PANTHER" id="PTHR20852">
    <property type="entry name" value="GLUTAMINE SYNTHETASE"/>
    <property type="match status" value="1"/>
</dbReference>
<dbReference type="Pfam" id="PF00120">
    <property type="entry name" value="Gln-synt_C"/>
    <property type="match status" value="1"/>
</dbReference>
<dbReference type="PROSITE" id="PS51987">
    <property type="entry name" value="GS_CATALYTIC"/>
    <property type="match status" value="1"/>
</dbReference>
<evidence type="ECO:0000256" key="6">
    <source>
        <dbReference type="ARBA" id="ARBA00022741"/>
    </source>
</evidence>
<protein>
    <recommendedName>
        <fullName evidence="3 11">Glutamine synthetase</fullName>
        <ecNumber evidence="3 11">6.3.1.2</ecNumber>
    </recommendedName>
</protein>
<dbReference type="OrthoDB" id="1936100at2759"/>
<dbReference type="PROSITE" id="PS00181">
    <property type="entry name" value="GLNA_ATP"/>
    <property type="match status" value="1"/>
</dbReference>
<keyword evidence="5 11" id="KW-0436">Ligase</keyword>
<dbReference type="GeneID" id="105224138"/>
<dbReference type="InterPro" id="IPR050292">
    <property type="entry name" value="Glutamine_Synthetase"/>
</dbReference>
<keyword evidence="7 11" id="KW-0067">ATP-binding</keyword>
<dbReference type="InterPro" id="IPR036651">
    <property type="entry name" value="Gln_synt_N_sf"/>
</dbReference>
<evidence type="ECO:0000256" key="3">
    <source>
        <dbReference type="ARBA" id="ARBA00012937"/>
    </source>
</evidence>
<reference evidence="16" key="2">
    <citation type="submission" date="2025-04" db="UniProtKB">
        <authorList>
            <consortium name="RefSeq"/>
        </authorList>
    </citation>
    <scope>IDENTIFICATION</scope>
    <source>
        <strain evidence="16">Punador</strain>
    </source>
</reference>
<evidence type="ECO:0000256" key="9">
    <source>
        <dbReference type="PROSITE-ProRule" id="PRU01330"/>
    </source>
</evidence>
<dbReference type="InterPro" id="IPR008146">
    <property type="entry name" value="Gln_synth_cat_dom"/>
</dbReference>
<evidence type="ECO:0000256" key="10">
    <source>
        <dbReference type="RuleBase" id="RU000384"/>
    </source>
</evidence>
<dbReference type="GO" id="GO:0006542">
    <property type="term" value="P:glutamine biosynthetic process"/>
    <property type="evidence" value="ECO:0007669"/>
    <property type="project" value="InterPro"/>
</dbReference>
<dbReference type="InterPro" id="IPR014746">
    <property type="entry name" value="Gln_synth/guanido_kin_cat_dom"/>
</dbReference>
<evidence type="ECO:0000313" key="14">
    <source>
        <dbReference type="EMBL" id="JAC45970.1"/>
    </source>
</evidence>
<dbReference type="EC" id="6.3.1.2" evidence="3 11"/>
<evidence type="ECO:0000313" key="16">
    <source>
        <dbReference type="RefSeq" id="XP_011200431.1"/>
    </source>
</evidence>
<dbReference type="GO" id="GO:0004356">
    <property type="term" value="F:glutamine synthetase activity"/>
    <property type="evidence" value="ECO:0007669"/>
    <property type="project" value="UniProtKB-EC"/>
</dbReference>
<dbReference type="InterPro" id="IPR027303">
    <property type="entry name" value="Gln_synth_gly_rich_site"/>
</dbReference>
<keyword evidence="15" id="KW-1185">Reference proteome</keyword>
<organism evidence="14">
    <name type="scientific">Bactrocera dorsalis</name>
    <name type="common">Oriental fruit fly</name>
    <name type="synonym">Dacus dorsalis</name>
    <dbReference type="NCBI Taxonomy" id="27457"/>
    <lineage>
        <taxon>Eukaryota</taxon>
        <taxon>Metazoa</taxon>
        <taxon>Ecdysozoa</taxon>
        <taxon>Arthropoda</taxon>
        <taxon>Hexapoda</taxon>
        <taxon>Insecta</taxon>
        <taxon>Pterygota</taxon>
        <taxon>Neoptera</taxon>
        <taxon>Endopterygota</taxon>
        <taxon>Diptera</taxon>
        <taxon>Brachycera</taxon>
        <taxon>Muscomorpha</taxon>
        <taxon>Tephritoidea</taxon>
        <taxon>Tephritidae</taxon>
        <taxon>Bactrocera</taxon>
        <taxon>Bactrocera</taxon>
    </lineage>
</organism>
<sequence>MKKIMMSSRVLEDSPNAQLDKTILERYRNLPLKENIVQATYVWIDGTGQDLRCKDRTLDFIPKDPKELPIWNYDGSSCYQAEGSNSDTYLYPVAIYKDPFRRGNNILVMCDTYRFDGEPTASNNRKSCQEVVNKCKDEEPWFGIEQEYTFLDFDGHPLGWPKNGFPGPQGPYYCGVGANKVYARDVVDAHYRACLYAGIKVSGTNAEVMPAQWEYQVGPCLGISVGDDLWMSRFLLHRISEEFGIVATLDPKPMPGDWNGAGAHTNVSTKKMREDGGIKEILSAVEKLSKHHERHIRAYDPKQGQDNARRLTGQHETSSINDFSAGVANRGCSIRIPRGVNDDGKGYFEDRRPSSNCDPYSVVEAILRTICLDE</sequence>
<evidence type="ECO:0000256" key="8">
    <source>
        <dbReference type="ARBA" id="ARBA00049436"/>
    </source>
</evidence>
<dbReference type="Pfam" id="PF03951">
    <property type="entry name" value="Gln-synt_N"/>
    <property type="match status" value="1"/>
</dbReference>
<evidence type="ECO:0000259" key="13">
    <source>
        <dbReference type="PROSITE" id="PS51987"/>
    </source>
</evidence>
<dbReference type="FunFam" id="3.10.20.70:FF:000004">
    <property type="entry name" value="Glutamine synthetase"/>
    <property type="match status" value="1"/>
</dbReference>
<evidence type="ECO:0000256" key="11">
    <source>
        <dbReference type="RuleBase" id="RU004356"/>
    </source>
</evidence>
<dbReference type="PROSITE" id="PS00180">
    <property type="entry name" value="GLNA_1"/>
    <property type="match status" value="1"/>
</dbReference>